<dbReference type="PROSITE" id="PS51686">
    <property type="entry name" value="SAM_MT_RSMB_NOP"/>
    <property type="match status" value="1"/>
</dbReference>
<comment type="caution">
    <text evidence="7">The sequence shown here is derived from an EMBL/GenBank/DDBJ whole genome shotgun (WGS) entry which is preliminary data.</text>
</comment>
<feature type="domain" description="SAM-dependent MTase RsmB/NOP-type" evidence="6">
    <location>
        <begin position="112"/>
        <end position="388"/>
    </location>
</feature>
<evidence type="ECO:0000256" key="2">
    <source>
        <dbReference type="ARBA" id="ARBA00022679"/>
    </source>
</evidence>
<dbReference type="PRINTS" id="PR02008">
    <property type="entry name" value="RCMTFAMILY"/>
</dbReference>
<proteinExistence type="inferred from homology"/>
<keyword evidence="3 5" id="KW-0949">S-adenosyl-L-methionine</keyword>
<name>A0A4R1LVU3_9SPHI</name>
<dbReference type="Pfam" id="PF01189">
    <property type="entry name" value="Methyltr_RsmB-F"/>
    <property type="match status" value="1"/>
</dbReference>
<dbReference type="InterPro" id="IPR001678">
    <property type="entry name" value="MeTrfase_RsmB-F_NOP2_dom"/>
</dbReference>
<feature type="binding site" evidence="5">
    <location>
        <position position="243"/>
    </location>
    <ligand>
        <name>S-adenosyl-L-methionine</name>
        <dbReference type="ChEBI" id="CHEBI:59789"/>
    </ligand>
</feature>
<feature type="binding site" evidence="5">
    <location>
        <position position="290"/>
    </location>
    <ligand>
        <name>S-adenosyl-L-methionine</name>
        <dbReference type="ChEBI" id="CHEBI:59789"/>
    </ligand>
</feature>
<dbReference type="GO" id="GO:0008173">
    <property type="term" value="F:RNA methyltransferase activity"/>
    <property type="evidence" value="ECO:0007669"/>
    <property type="project" value="InterPro"/>
</dbReference>
<dbReference type="PANTHER" id="PTHR22807">
    <property type="entry name" value="NOP2 YEAST -RELATED NOL1/NOP2/FMU SUN DOMAIN-CONTAINING"/>
    <property type="match status" value="1"/>
</dbReference>
<dbReference type="Gene3D" id="3.40.50.150">
    <property type="entry name" value="Vaccinia Virus protein VP39"/>
    <property type="match status" value="1"/>
</dbReference>
<keyword evidence="1 5" id="KW-0489">Methyltransferase</keyword>
<dbReference type="InterPro" id="IPR029063">
    <property type="entry name" value="SAM-dependent_MTases_sf"/>
</dbReference>
<dbReference type="SUPFAM" id="SSF53335">
    <property type="entry name" value="S-adenosyl-L-methionine-dependent methyltransferases"/>
    <property type="match status" value="1"/>
</dbReference>
<organism evidence="7 8">
    <name type="scientific">Albibacterium bauzanense</name>
    <dbReference type="NCBI Taxonomy" id="653929"/>
    <lineage>
        <taxon>Bacteria</taxon>
        <taxon>Pseudomonadati</taxon>
        <taxon>Bacteroidota</taxon>
        <taxon>Sphingobacteriia</taxon>
        <taxon>Sphingobacteriales</taxon>
        <taxon>Sphingobacteriaceae</taxon>
        <taxon>Albibacterium</taxon>
    </lineage>
</organism>
<evidence type="ECO:0000313" key="7">
    <source>
        <dbReference type="EMBL" id="TCK83556.1"/>
    </source>
</evidence>
<keyword evidence="2 5" id="KW-0808">Transferase</keyword>
<evidence type="ECO:0000259" key="6">
    <source>
        <dbReference type="PROSITE" id="PS51686"/>
    </source>
</evidence>
<protein>
    <submittedName>
        <fullName evidence="7">16S rRNA (Cytosine967-C5)-methyltransferase</fullName>
    </submittedName>
</protein>
<comment type="caution">
    <text evidence="5">Lacks conserved residue(s) required for the propagation of feature annotation.</text>
</comment>
<evidence type="ECO:0000256" key="1">
    <source>
        <dbReference type="ARBA" id="ARBA00022603"/>
    </source>
</evidence>
<evidence type="ECO:0000313" key="8">
    <source>
        <dbReference type="Proteomes" id="UP000294616"/>
    </source>
</evidence>
<comment type="similarity">
    <text evidence="5">Belongs to the class I-like SAM-binding methyltransferase superfamily. RsmB/NOP family.</text>
</comment>
<dbReference type="InterPro" id="IPR049560">
    <property type="entry name" value="MeTrfase_RsmB-F_NOP2_cat"/>
</dbReference>
<feature type="active site" description="Nucleophile" evidence="5">
    <location>
        <position position="343"/>
    </location>
</feature>
<feature type="binding site" evidence="5">
    <location>
        <position position="270"/>
    </location>
    <ligand>
        <name>S-adenosyl-L-methionine</name>
        <dbReference type="ChEBI" id="CHEBI:59789"/>
    </ligand>
</feature>
<evidence type="ECO:0000256" key="3">
    <source>
        <dbReference type="ARBA" id="ARBA00022691"/>
    </source>
</evidence>
<gene>
    <name evidence="7" type="ORF">C8N28_2158</name>
</gene>
<sequence length="388" mass="44581">MINEKRLEQQLRTFERILLSYKFEEPLSRFLTSYYKQNRQMGSNDRRVASRLLYNYFRLGKGLQDLSILTRLAISEFLCTSSSDFIALIEPKLIPYIEESLDKKLSYLEKEYKFSINTVFPLIDKVSNMIDLDRFILGHFKQPDLFIRIHSGQEETVKRALKENGIDYNEISKNSLSFVNGSQLDKIKSIQGKYEVQDLSSQKTGNLFKAVDSESWWDACAGSGGKSILLKQLHSGVKLLVSDSRNTILRNLDSRLANSNITEYRRKIIDLTKNPVSVLSNELFDGIILDIPCSGSGTWGRSPEGMTSFSEEKLKYYSDLQRQIIENVIKHIRPGKPLIYITCSIYKQENEDQVAFLETKGFKLEEMTYFEGTADRADTLFAARLVAI</sequence>
<keyword evidence="4 5" id="KW-0694">RNA-binding</keyword>
<accession>A0A4R1LVU3</accession>
<dbReference type="GO" id="GO:0001510">
    <property type="term" value="P:RNA methylation"/>
    <property type="evidence" value="ECO:0007669"/>
    <property type="project" value="InterPro"/>
</dbReference>
<evidence type="ECO:0000256" key="5">
    <source>
        <dbReference type="PROSITE-ProRule" id="PRU01023"/>
    </source>
</evidence>
<keyword evidence="8" id="KW-1185">Reference proteome</keyword>
<evidence type="ECO:0000256" key="4">
    <source>
        <dbReference type="ARBA" id="ARBA00022884"/>
    </source>
</evidence>
<dbReference type="GO" id="GO:0003723">
    <property type="term" value="F:RNA binding"/>
    <property type="evidence" value="ECO:0007669"/>
    <property type="project" value="UniProtKB-UniRule"/>
</dbReference>
<dbReference type="PANTHER" id="PTHR22807:SF53">
    <property type="entry name" value="RIBOSOMAL RNA SMALL SUBUNIT METHYLTRANSFERASE B-RELATED"/>
    <property type="match status" value="1"/>
</dbReference>
<dbReference type="AlphaFoldDB" id="A0A4R1LVU3"/>
<dbReference type="Proteomes" id="UP000294616">
    <property type="component" value="Unassembled WGS sequence"/>
</dbReference>
<dbReference type="EMBL" id="SMGO01000002">
    <property type="protein sequence ID" value="TCK83556.1"/>
    <property type="molecule type" value="Genomic_DNA"/>
</dbReference>
<dbReference type="RefSeq" id="WP_246012797.1">
    <property type="nucleotide sequence ID" value="NZ_SMGO01000002.1"/>
</dbReference>
<dbReference type="InterPro" id="IPR023267">
    <property type="entry name" value="RCMT"/>
</dbReference>
<reference evidence="7 8" key="1">
    <citation type="submission" date="2019-03" db="EMBL/GenBank/DDBJ databases">
        <title>Genomic Encyclopedia of Archaeal and Bacterial Type Strains, Phase II (KMG-II): from individual species to whole genera.</title>
        <authorList>
            <person name="Goeker M."/>
        </authorList>
    </citation>
    <scope>NUCLEOTIDE SEQUENCE [LARGE SCALE GENOMIC DNA]</scope>
    <source>
        <strain evidence="7 8">DSM 22554</strain>
    </source>
</reference>